<dbReference type="RefSeq" id="WP_386772910.1">
    <property type="nucleotide sequence ID" value="NZ_JBHRUG010000017.1"/>
</dbReference>
<dbReference type="PROSITE" id="PS50894">
    <property type="entry name" value="HPT"/>
    <property type="match status" value="1"/>
</dbReference>
<dbReference type="SUPFAM" id="SSF47384">
    <property type="entry name" value="Homodimeric domain of signal transducing histidine kinase"/>
    <property type="match status" value="1"/>
</dbReference>
<dbReference type="SMART" id="SM00388">
    <property type="entry name" value="HisKA"/>
    <property type="match status" value="1"/>
</dbReference>
<feature type="domain" description="Response regulatory" evidence="19">
    <location>
        <begin position="646"/>
        <end position="763"/>
    </location>
</feature>
<dbReference type="Proteomes" id="UP001595579">
    <property type="component" value="Unassembled WGS sequence"/>
</dbReference>
<feature type="region of interest" description="Disordered" evidence="16">
    <location>
        <begin position="895"/>
        <end position="918"/>
    </location>
</feature>
<evidence type="ECO:0000259" key="20">
    <source>
        <dbReference type="PROSITE" id="PS50885"/>
    </source>
</evidence>
<dbReference type="Gene3D" id="6.10.340.10">
    <property type="match status" value="1"/>
</dbReference>
<keyword evidence="7 17" id="KW-0812">Transmembrane</keyword>
<dbReference type="InterPro" id="IPR036890">
    <property type="entry name" value="HATPase_C_sf"/>
</dbReference>
<feature type="compositionally biased region" description="Polar residues" evidence="16">
    <location>
        <begin position="899"/>
        <end position="918"/>
    </location>
</feature>
<dbReference type="SUPFAM" id="SSF55874">
    <property type="entry name" value="ATPase domain of HSP90 chaperone/DNA topoisomerase II/histidine kinase"/>
    <property type="match status" value="1"/>
</dbReference>
<reference evidence="23" key="1">
    <citation type="journal article" date="2019" name="Int. J. Syst. Evol. Microbiol.">
        <title>The Global Catalogue of Microorganisms (GCM) 10K type strain sequencing project: providing services to taxonomists for standard genome sequencing and annotation.</title>
        <authorList>
            <consortium name="The Broad Institute Genomics Platform"/>
            <consortium name="The Broad Institute Genome Sequencing Center for Infectious Disease"/>
            <person name="Wu L."/>
            <person name="Ma J."/>
        </authorList>
    </citation>
    <scope>NUCLEOTIDE SEQUENCE [LARGE SCALE GENOMIC DNA]</scope>
    <source>
        <strain evidence="23">CECT 7698</strain>
    </source>
</reference>
<dbReference type="EC" id="2.7.13.3" evidence="3"/>
<dbReference type="Pfam" id="PF02518">
    <property type="entry name" value="HATPase_c"/>
    <property type="match status" value="1"/>
</dbReference>
<dbReference type="PROSITE" id="PS50110">
    <property type="entry name" value="RESPONSE_REGULATORY"/>
    <property type="match status" value="1"/>
</dbReference>
<dbReference type="InterPro" id="IPR001789">
    <property type="entry name" value="Sig_transdc_resp-reg_receiver"/>
</dbReference>
<evidence type="ECO:0000256" key="2">
    <source>
        <dbReference type="ARBA" id="ARBA00004651"/>
    </source>
</evidence>
<dbReference type="CDD" id="cd06225">
    <property type="entry name" value="HAMP"/>
    <property type="match status" value="1"/>
</dbReference>
<comment type="catalytic activity">
    <reaction evidence="1">
        <text>ATP + protein L-histidine = ADP + protein N-phospho-L-histidine.</text>
        <dbReference type="EC" id="2.7.13.3"/>
    </reaction>
</comment>
<evidence type="ECO:0000256" key="15">
    <source>
        <dbReference type="PROSITE-ProRule" id="PRU00169"/>
    </source>
</evidence>
<feature type="transmembrane region" description="Helical" evidence="17">
    <location>
        <begin position="158"/>
        <end position="178"/>
    </location>
</feature>
<comment type="caution">
    <text evidence="22">The sequence shown here is derived from an EMBL/GenBank/DDBJ whole genome shotgun (WGS) entry which is preliminary data.</text>
</comment>
<dbReference type="EMBL" id="JBHRUG010000017">
    <property type="protein sequence ID" value="MFC3283687.1"/>
    <property type="molecule type" value="Genomic_DNA"/>
</dbReference>
<dbReference type="Gene3D" id="1.10.287.130">
    <property type="match status" value="1"/>
</dbReference>
<dbReference type="SUPFAM" id="SSF52172">
    <property type="entry name" value="CheY-like"/>
    <property type="match status" value="2"/>
</dbReference>
<evidence type="ECO:0000256" key="14">
    <source>
        <dbReference type="PROSITE-ProRule" id="PRU00110"/>
    </source>
</evidence>
<evidence type="ECO:0000256" key="9">
    <source>
        <dbReference type="ARBA" id="ARBA00022777"/>
    </source>
</evidence>
<keyword evidence="8" id="KW-0547">Nucleotide-binding</keyword>
<sequence>MPMRTRLLLLLLGVPLGVMLLLFAQSIRHDAGVRKAALEARLTTGAELLAPALGDALSRDQPAALHELAQRLLDIDEVRSLRIHDSRGQTLLHLGQQQADVAPPGTLGTRLDTRGDHWHLSVPLPPFRQESGTIPPTRWLTVAIDTTSLALGTYRQSALAGLTGLVAGLLLFLLAYLVSRRLTRPLHDIQQALLRLNAGNYQHRMPTRGSKEAEQLAAGINTLAEHLAHARDDMQRHVEQTTQDLQESMETIEIKNIELDMAHRRALEANRIKTEFLANMSHEIRTPLNGIIGFCQLLGRSRLNARQREWLEHMQKASDSLLSLINDILDFSKIEAGKLEFEAVNLDMVTLVDEVLGLQAPQAHQKRLHLLGLVYDDVPAQLQGDPLRIKQVLTNLVHNAIKFTDRGEVIVRVMVEETQTTQVTLKISVSDTGIGLTPESQERLFQAFSQASVSDTRQYGGTGLGLMICRQLVRQMGGEIGVDSQPDRGSTFAFTLPLLARSLEERAPELALNGAPIALYEPHLPTRHALLHLLKCWGARVTLIESSSRVDAEPPALLLAGLQNEDLDGAALASWQACLDAMPCPTVLLINADPFDTPELRLRHGGEVLTRPLSRQALAATLEHWLDAPPTQPQMVTPASPPALARILVVDDTASNRMLMKELLDDLGLSSLLATSGEEALALAQSESVDLVLMDIRLPGMDGVATTHALRKLGGVWRHCPIIAVTAHALEEERQRLLHHGMHDVLIKPLDSQLLTNLLSQHLNLPLTPSTISSETPSALEAAPGDELPIVDMALGTTLAGGRARLAEETLTHLLDNLDDSDTALRQAWQDGDAEAFLDAIHALNGACRYCGVPQLALVAETLETRLRTRGLDKVKPLLEELFDAMERLRAWQAENAADQPSRTTNAQANSSSSLNDR</sequence>
<evidence type="ECO:0000256" key="16">
    <source>
        <dbReference type="SAM" id="MobiDB-lite"/>
    </source>
</evidence>
<keyword evidence="9" id="KW-0418">Kinase</keyword>
<dbReference type="Pfam" id="PF00072">
    <property type="entry name" value="Response_reg"/>
    <property type="match status" value="1"/>
</dbReference>
<organism evidence="22 23">
    <name type="scientific">Litchfieldella rifensis</name>
    <dbReference type="NCBI Taxonomy" id="762643"/>
    <lineage>
        <taxon>Bacteria</taxon>
        <taxon>Pseudomonadati</taxon>
        <taxon>Pseudomonadota</taxon>
        <taxon>Gammaproteobacteria</taxon>
        <taxon>Oceanospirillales</taxon>
        <taxon>Halomonadaceae</taxon>
        <taxon>Litchfieldella</taxon>
    </lineage>
</organism>
<dbReference type="CDD" id="cd00082">
    <property type="entry name" value="HisKA"/>
    <property type="match status" value="1"/>
</dbReference>
<dbReference type="InterPro" id="IPR003594">
    <property type="entry name" value="HATPase_dom"/>
</dbReference>
<dbReference type="InterPro" id="IPR004358">
    <property type="entry name" value="Sig_transdc_His_kin-like_C"/>
</dbReference>
<dbReference type="PANTHER" id="PTHR45339">
    <property type="entry name" value="HYBRID SIGNAL TRANSDUCTION HISTIDINE KINASE J"/>
    <property type="match status" value="1"/>
</dbReference>
<feature type="modified residue" description="Phosphohistidine" evidence="14">
    <location>
        <position position="842"/>
    </location>
</feature>
<keyword evidence="12" id="KW-0902">Two-component regulatory system</keyword>
<evidence type="ECO:0000256" key="13">
    <source>
        <dbReference type="ARBA" id="ARBA00023136"/>
    </source>
</evidence>
<feature type="domain" description="Histidine kinase" evidence="18">
    <location>
        <begin position="279"/>
        <end position="500"/>
    </location>
</feature>
<dbReference type="SMART" id="SM00304">
    <property type="entry name" value="HAMP"/>
    <property type="match status" value="1"/>
</dbReference>
<dbReference type="PROSITE" id="PS50109">
    <property type="entry name" value="HIS_KIN"/>
    <property type="match status" value="1"/>
</dbReference>
<evidence type="ECO:0000256" key="11">
    <source>
        <dbReference type="ARBA" id="ARBA00022989"/>
    </source>
</evidence>
<dbReference type="InterPro" id="IPR011006">
    <property type="entry name" value="CheY-like_superfamily"/>
</dbReference>
<dbReference type="PROSITE" id="PS50885">
    <property type="entry name" value="HAMP"/>
    <property type="match status" value="1"/>
</dbReference>
<keyword evidence="11 17" id="KW-1133">Transmembrane helix</keyword>
<evidence type="ECO:0000259" key="18">
    <source>
        <dbReference type="PROSITE" id="PS50109"/>
    </source>
</evidence>
<keyword evidence="10 22" id="KW-0067">ATP-binding</keyword>
<dbReference type="CDD" id="cd17546">
    <property type="entry name" value="REC_hyHK_CKI1_RcsC-like"/>
    <property type="match status" value="1"/>
</dbReference>
<evidence type="ECO:0000256" key="3">
    <source>
        <dbReference type="ARBA" id="ARBA00012438"/>
    </source>
</evidence>
<evidence type="ECO:0000313" key="22">
    <source>
        <dbReference type="EMBL" id="MFC3283687.1"/>
    </source>
</evidence>
<evidence type="ECO:0000256" key="17">
    <source>
        <dbReference type="SAM" id="Phobius"/>
    </source>
</evidence>
<gene>
    <name evidence="22" type="ORF">ACFOEV_08725</name>
</gene>
<dbReference type="InterPro" id="IPR003661">
    <property type="entry name" value="HisK_dim/P_dom"/>
</dbReference>
<dbReference type="SMART" id="SM00448">
    <property type="entry name" value="REC"/>
    <property type="match status" value="1"/>
</dbReference>
<evidence type="ECO:0000256" key="5">
    <source>
        <dbReference type="ARBA" id="ARBA00022553"/>
    </source>
</evidence>
<dbReference type="Pfam" id="PF01627">
    <property type="entry name" value="Hpt"/>
    <property type="match status" value="1"/>
</dbReference>
<dbReference type="InterPro" id="IPR003660">
    <property type="entry name" value="HAMP_dom"/>
</dbReference>
<comment type="subcellular location">
    <subcellularLocation>
        <location evidence="2">Cell membrane</location>
        <topology evidence="2">Multi-pass membrane protein</topology>
    </subcellularLocation>
</comment>
<keyword evidence="6" id="KW-0808">Transferase</keyword>
<evidence type="ECO:0000259" key="19">
    <source>
        <dbReference type="PROSITE" id="PS50110"/>
    </source>
</evidence>
<dbReference type="InterPro" id="IPR005467">
    <property type="entry name" value="His_kinase_dom"/>
</dbReference>
<dbReference type="GO" id="GO:0005524">
    <property type="term" value="F:ATP binding"/>
    <property type="evidence" value="ECO:0007669"/>
    <property type="project" value="UniProtKB-KW"/>
</dbReference>
<evidence type="ECO:0000259" key="21">
    <source>
        <dbReference type="PROSITE" id="PS50894"/>
    </source>
</evidence>
<keyword evidence="5 15" id="KW-0597">Phosphoprotein</keyword>
<evidence type="ECO:0000256" key="12">
    <source>
        <dbReference type="ARBA" id="ARBA00023012"/>
    </source>
</evidence>
<dbReference type="PANTHER" id="PTHR45339:SF1">
    <property type="entry name" value="HYBRID SIGNAL TRANSDUCTION HISTIDINE KINASE J"/>
    <property type="match status" value="1"/>
</dbReference>
<dbReference type="PRINTS" id="PR00344">
    <property type="entry name" value="BCTRLSENSOR"/>
</dbReference>
<evidence type="ECO:0000256" key="10">
    <source>
        <dbReference type="ARBA" id="ARBA00022840"/>
    </source>
</evidence>
<keyword evidence="4" id="KW-1003">Cell membrane</keyword>
<feature type="domain" description="HAMP" evidence="20">
    <location>
        <begin position="180"/>
        <end position="232"/>
    </location>
</feature>
<dbReference type="SUPFAM" id="SSF158472">
    <property type="entry name" value="HAMP domain-like"/>
    <property type="match status" value="1"/>
</dbReference>
<evidence type="ECO:0000256" key="8">
    <source>
        <dbReference type="ARBA" id="ARBA00022741"/>
    </source>
</evidence>
<dbReference type="CDD" id="cd16922">
    <property type="entry name" value="HATPase_EvgS-ArcB-TorS-like"/>
    <property type="match status" value="1"/>
</dbReference>
<dbReference type="Pfam" id="PF00672">
    <property type="entry name" value="HAMP"/>
    <property type="match status" value="1"/>
</dbReference>
<accession>A0ABV7LMF2</accession>
<dbReference type="Gene3D" id="3.30.565.10">
    <property type="entry name" value="Histidine kinase-like ATPase, C-terminal domain"/>
    <property type="match status" value="1"/>
</dbReference>
<evidence type="ECO:0000256" key="4">
    <source>
        <dbReference type="ARBA" id="ARBA00022475"/>
    </source>
</evidence>
<dbReference type="InterPro" id="IPR036641">
    <property type="entry name" value="HPT_dom_sf"/>
</dbReference>
<dbReference type="SMART" id="SM00387">
    <property type="entry name" value="HATPase_c"/>
    <property type="match status" value="1"/>
</dbReference>
<protein>
    <recommendedName>
        <fullName evidence="3">histidine kinase</fullName>
        <ecNumber evidence="3">2.7.13.3</ecNumber>
    </recommendedName>
</protein>
<dbReference type="InterPro" id="IPR036097">
    <property type="entry name" value="HisK_dim/P_sf"/>
</dbReference>
<evidence type="ECO:0000256" key="1">
    <source>
        <dbReference type="ARBA" id="ARBA00000085"/>
    </source>
</evidence>
<dbReference type="SUPFAM" id="SSF47226">
    <property type="entry name" value="Histidine-containing phosphotransfer domain, HPT domain"/>
    <property type="match status" value="1"/>
</dbReference>
<keyword evidence="13 17" id="KW-0472">Membrane</keyword>
<dbReference type="Gene3D" id="3.40.50.2300">
    <property type="match status" value="1"/>
</dbReference>
<keyword evidence="23" id="KW-1185">Reference proteome</keyword>
<dbReference type="InterPro" id="IPR008207">
    <property type="entry name" value="Sig_transdc_His_kin_Hpt_dom"/>
</dbReference>
<feature type="modified residue" description="4-aspartylphosphate" evidence="15">
    <location>
        <position position="695"/>
    </location>
</feature>
<evidence type="ECO:0000256" key="6">
    <source>
        <dbReference type="ARBA" id="ARBA00022679"/>
    </source>
</evidence>
<dbReference type="Pfam" id="PF00512">
    <property type="entry name" value="HisKA"/>
    <property type="match status" value="1"/>
</dbReference>
<feature type="domain" description="HPt" evidence="21">
    <location>
        <begin position="803"/>
        <end position="892"/>
    </location>
</feature>
<evidence type="ECO:0000313" key="23">
    <source>
        <dbReference type="Proteomes" id="UP001595579"/>
    </source>
</evidence>
<name>A0ABV7LMF2_9GAMM</name>
<evidence type="ECO:0000256" key="7">
    <source>
        <dbReference type="ARBA" id="ARBA00022692"/>
    </source>
</evidence>
<dbReference type="Gene3D" id="1.20.120.160">
    <property type="entry name" value="HPT domain"/>
    <property type="match status" value="1"/>
</dbReference>
<proteinExistence type="predicted"/>